<name>A0A921JHJ6_9HYPH</name>
<dbReference type="Pfam" id="PF00970">
    <property type="entry name" value="FAD_binding_6"/>
    <property type="match status" value="1"/>
</dbReference>
<dbReference type="PANTHER" id="PTHR47354">
    <property type="entry name" value="NADH OXIDOREDUCTASE HCR"/>
    <property type="match status" value="1"/>
</dbReference>
<dbReference type="InterPro" id="IPR036010">
    <property type="entry name" value="2Fe-2S_ferredoxin-like_sf"/>
</dbReference>
<evidence type="ECO:0000313" key="12">
    <source>
        <dbReference type="Proteomes" id="UP000742631"/>
    </source>
</evidence>
<dbReference type="Proteomes" id="UP000742631">
    <property type="component" value="Unassembled WGS sequence"/>
</dbReference>
<evidence type="ECO:0000259" key="10">
    <source>
        <dbReference type="PROSITE" id="PS51384"/>
    </source>
</evidence>
<evidence type="ECO:0000256" key="8">
    <source>
        <dbReference type="ARBA" id="ARBA00023014"/>
    </source>
</evidence>
<feature type="domain" description="2Fe-2S ferredoxin-type" evidence="9">
    <location>
        <begin position="229"/>
        <end position="314"/>
    </location>
</feature>
<dbReference type="GO" id="GO:0051537">
    <property type="term" value="F:2 iron, 2 sulfur cluster binding"/>
    <property type="evidence" value="ECO:0007669"/>
    <property type="project" value="UniProtKB-KW"/>
</dbReference>
<dbReference type="EMBL" id="DYYG01000067">
    <property type="protein sequence ID" value="HJE26124.1"/>
    <property type="molecule type" value="Genomic_DNA"/>
</dbReference>
<keyword evidence="8" id="KW-0411">Iron-sulfur</keyword>
<keyword evidence="2" id="KW-0285">Flavoprotein</keyword>
<dbReference type="GO" id="GO:0046872">
    <property type="term" value="F:metal ion binding"/>
    <property type="evidence" value="ECO:0007669"/>
    <property type="project" value="UniProtKB-KW"/>
</dbReference>
<dbReference type="SUPFAM" id="SSF54292">
    <property type="entry name" value="2Fe-2S ferredoxin-like"/>
    <property type="match status" value="1"/>
</dbReference>
<protein>
    <submittedName>
        <fullName evidence="11">PDR/VanB family oxidoreductase</fullName>
    </submittedName>
</protein>
<evidence type="ECO:0000256" key="2">
    <source>
        <dbReference type="ARBA" id="ARBA00022630"/>
    </source>
</evidence>
<dbReference type="InterPro" id="IPR039261">
    <property type="entry name" value="FNR_nucleotide-bd"/>
</dbReference>
<dbReference type="InterPro" id="IPR012675">
    <property type="entry name" value="Beta-grasp_dom_sf"/>
</dbReference>
<dbReference type="InterPro" id="IPR050415">
    <property type="entry name" value="MRET"/>
</dbReference>
<dbReference type="Gene3D" id="3.40.50.80">
    <property type="entry name" value="Nucleotide-binding domain of ferredoxin-NADP reductase (FNR) module"/>
    <property type="match status" value="1"/>
</dbReference>
<dbReference type="InterPro" id="IPR008333">
    <property type="entry name" value="Cbr1-like_FAD-bd_dom"/>
</dbReference>
<evidence type="ECO:0000256" key="6">
    <source>
        <dbReference type="ARBA" id="ARBA00023002"/>
    </source>
</evidence>
<dbReference type="SUPFAM" id="SSF52343">
    <property type="entry name" value="Ferredoxin reductase-like, C-terminal NADP-linked domain"/>
    <property type="match status" value="1"/>
</dbReference>
<dbReference type="InterPro" id="IPR001041">
    <property type="entry name" value="2Fe-2S_ferredoxin-type"/>
</dbReference>
<keyword evidence="3" id="KW-0288">FMN</keyword>
<dbReference type="Gene3D" id="2.40.30.10">
    <property type="entry name" value="Translation factors"/>
    <property type="match status" value="1"/>
</dbReference>
<dbReference type="Pfam" id="PF00111">
    <property type="entry name" value="Fer2"/>
    <property type="match status" value="1"/>
</dbReference>
<dbReference type="InterPro" id="IPR017927">
    <property type="entry name" value="FAD-bd_FR_type"/>
</dbReference>
<dbReference type="InterPro" id="IPR054582">
    <property type="entry name" value="DmmA-like_N"/>
</dbReference>
<evidence type="ECO:0000256" key="1">
    <source>
        <dbReference type="ARBA" id="ARBA00001917"/>
    </source>
</evidence>
<dbReference type="CDD" id="cd00207">
    <property type="entry name" value="fer2"/>
    <property type="match status" value="1"/>
</dbReference>
<reference evidence="11" key="1">
    <citation type="journal article" date="2021" name="PeerJ">
        <title>Extensive microbial diversity within the chicken gut microbiome revealed by metagenomics and culture.</title>
        <authorList>
            <person name="Gilroy R."/>
            <person name="Ravi A."/>
            <person name="Getino M."/>
            <person name="Pursley I."/>
            <person name="Horton D.L."/>
            <person name="Alikhan N.F."/>
            <person name="Baker D."/>
            <person name="Gharbi K."/>
            <person name="Hall N."/>
            <person name="Watson M."/>
            <person name="Adriaenssens E.M."/>
            <person name="Foster-Nyarko E."/>
            <person name="Jarju S."/>
            <person name="Secka A."/>
            <person name="Antonio M."/>
            <person name="Oren A."/>
            <person name="Chaudhuri R.R."/>
            <person name="La Ragione R."/>
            <person name="Hildebrand F."/>
            <person name="Pallen M.J."/>
        </authorList>
    </citation>
    <scope>NUCLEOTIDE SEQUENCE</scope>
    <source>
        <strain evidence="11">316</strain>
    </source>
</reference>
<evidence type="ECO:0000313" key="11">
    <source>
        <dbReference type="EMBL" id="HJE26124.1"/>
    </source>
</evidence>
<dbReference type="PROSITE" id="PS00197">
    <property type="entry name" value="2FE2S_FER_1"/>
    <property type="match status" value="1"/>
</dbReference>
<dbReference type="InterPro" id="IPR006058">
    <property type="entry name" value="2Fe2S_fd_BS"/>
</dbReference>
<dbReference type="SUPFAM" id="SSF63380">
    <property type="entry name" value="Riboflavin synthase domain-like"/>
    <property type="match status" value="1"/>
</dbReference>
<comment type="cofactor">
    <cofactor evidence="1">
        <name>FMN</name>
        <dbReference type="ChEBI" id="CHEBI:58210"/>
    </cofactor>
</comment>
<evidence type="ECO:0000256" key="7">
    <source>
        <dbReference type="ARBA" id="ARBA00023004"/>
    </source>
</evidence>
<dbReference type="GO" id="GO:0016491">
    <property type="term" value="F:oxidoreductase activity"/>
    <property type="evidence" value="ECO:0007669"/>
    <property type="project" value="UniProtKB-KW"/>
</dbReference>
<sequence>MILDGTIPAHVSGIESLSPTLKRFRFEPERGHFPTAAPGAHILVTLRGPERVWKNAYSLVTPPEQRDAYAIIVRRAEESRGGSHFLHDHLRPGDRVEIGAPASLFPIANRARRHVLIGGGIGITPFLSFLPVLRARGAAFELHQYCTDAETEIFGRLLTEAGGAATIHGRTSRRAIAEILADQPLGTHVYTCGPERLMAAVEAAALDLGWPSHSIHQESFGGAGGGAPFHVRLARSGRSIAVSETQSLLEALEAAGIEAPCLCRGGACGVCLTGVIDGEVEHRDHVLTEEERAGGRLIATCVSRARSGALVLDL</sequence>
<keyword evidence="4" id="KW-0001">2Fe-2S</keyword>
<evidence type="ECO:0000256" key="5">
    <source>
        <dbReference type="ARBA" id="ARBA00022723"/>
    </source>
</evidence>
<keyword evidence="5" id="KW-0479">Metal-binding</keyword>
<feature type="domain" description="FAD-binding FR-type" evidence="10">
    <location>
        <begin position="4"/>
        <end position="108"/>
    </location>
</feature>
<dbReference type="AlphaFoldDB" id="A0A921JHJ6"/>
<gene>
    <name evidence="11" type="ORF">K8W01_20950</name>
</gene>
<dbReference type="Gene3D" id="3.10.20.30">
    <property type="match status" value="1"/>
</dbReference>
<dbReference type="PROSITE" id="PS51085">
    <property type="entry name" value="2FE2S_FER_2"/>
    <property type="match status" value="1"/>
</dbReference>
<keyword evidence="7" id="KW-0408">Iron</keyword>
<dbReference type="PROSITE" id="PS51384">
    <property type="entry name" value="FAD_FR"/>
    <property type="match status" value="1"/>
</dbReference>
<dbReference type="Pfam" id="PF22290">
    <property type="entry name" value="DmmA-like_N"/>
    <property type="match status" value="1"/>
</dbReference>
<dbReference type="PANTHER" id="PTHR47354:SF1">
    <property type="entry name" value="CARNITINE MONOOXYGENASE REDUCTASE SUBUNIT"/>
    <property type="match status" value="1"/>
</dbReference>
<organism evidence="11 12">
    <name type="scientific">Methylorubrum populi</name>
    <dbReference type="NCBI Taxonomy" id="223967"/>
    <lineage>
        <taxon>Bacteria</taxon>
        <taxon>Pseudomonadati</taxon>
        <taxon>Pseudomonadota</taxon>
        <taxon>Alphaproteobacteria</taxon>
        <taxon>Hyphomicrobiales</taxon>
        <taxon>Methylobacteriaceae</taxon>
        <taxon>Methylorubrum</taxon>
    </lineage>
</organism>
<evidence type="ECO:0000256" key="3">
    <source>
        <dbReference type="ARBA" id="ARBA00022643"/>
    </source>
</evidence>
<accession>A0A921JHJ6</accession>
<proteinExistence type="predicted"/>
<dbReference type="PRINTS" id="PR00409">
    <property type="entry name" value="PHDIOXRDTASE"/>
</dbReference>
<dbReference type="CDD" id="cd06185">
    <property type="entry name" value="PDR_like"/>
    <property type="match status" value="1"/>
</dbReference>
<dbReference type="InterPro" id="IPR017938">
    <property type="entry name" value="Riboflavin_synthase-like_b-brl"/>
</dbReference>
<keyword evidence="6" id="KW-0560">Oxidoreductase</keyword>
<evidence type="ECO:0000259" key="9">
    <source>
        <dbReference type="PROSITE" id="PS51085"/>
    </source>
</evidence>
<comment type="caution">
    <text evidence="11">The sequence shown here is derived from an EMBL/GenBank/DDBJ whole genome shotgun (WGS) entry which is preliminary data.</text>
</comment>
<reference evidence="11" key="2">
    <citation type="submission" date="2021-09" db="EMBL/GenBank/DDBJ databases">
        <authorList>
            <person name="Gilroy R."/>
        </authorList>
    </citation>
    <scope>NUCLEOTIDE SEQUENCE</scope>
    <source>
        <strain evidence="11">316</strain>
    </source>
</reference>
<evidence type="ECO:0000256" key="4">
    <source>
        <dbReference type="ARBA" id="ARBA00022714"/>
    </source>
</evidence>